<organism evidence="1 2">
    <name type="scientific">Metabacillus mangrovi</name>
    <dbReference type="NCBI Taxonomy" id="1491830"/>
    <lineage>
        <taxon>Bacteria</taxon>
        <taxon>Bacillati</taxon>
        <taxon>Bacillota</taxon>
        <taxon>Bacilli</taxon>
        <taxon>Bacillales</taxon>
        <taxon>Bacillaceae</taxon>
        <taxon>Metabacillus</taxon>
    </lineage>
</organism>
<dbReference type="InterPro" id="IPR022385">
    <property type="entry name" value="Rhs_assc_core"/>
</dbReference>
<accession>A0A7X2V5Z8</accession>
<dbReference type="AlphaFoldDB" id="A0A7X2V5Z8"/>
<sequence length="66" mass="7914">MLKVMWWLPQYDAWGNVLKEAEQDSVKDNPYRYAGYQYDNETGMYYLIALYYKPKHVSFSPSKPKP</sequence>
<dbReference type="Proteomes" id="UP000434639">
    <property type="component" value="Unassembled WGS sequence"/>
</dbReference>
<evidence type="ECO:0000313" key="2">
    <source>
        <dbReference type="Proteomes" id="UP000434639"/>
    </source>
</evidence>
<keyword evidence="2" id="KW-1185">Reference proteome</keyword>
<dbReference type="Gene3D" id="2.180.10.10">
    <property type="entry name" value="RHS repeat-associated core"/>
    <property type="match status" value="1"/>
</dbReference>
<dbReference type="NCBIfam" id="TIGR03696">
    <property type="entry name" value="Rhs_assc_core"/>
    <property type="match status" value="1"/>
</dbReference>
<gene>
    <name evidence="1" type="ORF">GKZ89_18290</name>
</gene>
<comment type="caution">
    <text evidence="1">The sequence shown here is derived from an EMBL/GenBank/DDBJ whole genome shotgun (WGS) entry which is preliminary data.</text>
</comment>
<name>A0A7X2V5Z8_9BACI</name>
<dbReference type="OrthoDB" id="41445at2"/>
<evidence type="ECO:0000313" key="1">
    <source>
        <dbReference type="EMBL" id="MTH55347.1"/>
    </source>
</evidence>
<protein>
    <submittedName>
        <fullName evidence="1">Uncharacterized protein</fullName>
    </submittedName>
</protein>
<proteinExistence type="predicted"/>
<dbReference type="EMBL" id="WMIB01000027">
    <property type="protein sequence ID" value="MTH55347.1"/>
    <property type="molecule type" value="Genomic_DNA"/>
</dbReference>
<reference evidence="1 2" key="1">
    <citation type="journal article" date="2017" name="Int. J. Syst. Evol. Microbiol.">
        <title>Bacillus mangrovi sp. nov., isolated from a sediment sample from a mangrove forest.</title>
        <authorList>
            <person name="Gupta V."/>
            <person name="Singh P.K."/>
            <person name="Korpole S."/>
            <person name="Tanuku N.R.S."/>
            <person name="Pinnaka A.K."/>
        </authorList>
    </citation>
    <scope>NUCLEOTIDE SEQUENCE [LARGE SCALE GENOMIC DNA]</scope>
    <source>
        <strain evidence="1 2">KCTC 33872</strain>
    </source>
</reference>